<dbReference type="AlphaFoldDB" id="A0A1Q3E7K5"/>
<organism evidence="3 4">
    <name type="scientific">Lentinula edodes</name>
    <name type="common">Shiitake mushroom</name>
    <name type="synonym">Lentinus edodes</name>
    <dbReference type="NCBI Taxonomy" id="5353"/>
    <lineage>
        <taxon>Eukaryota</taxon>
        <taxon>Fungi</taxon>
        <taxon>Dikarya</taxon>
        <taxon>Basidiomycota</taxon>
        <taxon>Agaricomycotina</taxon>
        <taxon>Agaricomycetes</taxon>
        <taxon>Agaricomycetidae</taxon>
        <taxon>Agaricales</taxon>
        <taxon>Marasmiineae</taxon>
        <taxon>Omphalotaceae</taxon>
        <taxon>Lentinula</taxon>
    </lineage>
</organism>
<keyword evidence="4" id="KW-1185">Reference proteome</keyword>
<evidence type="ECO:0000256" key="1">
    <source>
        <dbReference type="SAM" id="MobiDB-lite"/>
    </source>
</evidence>
<proteinExistence type="predicted"/>
<dbReference type="Proteomes" id="UP000188533">
    <property type="component" value="Unassembled WGS sequence"/>
</dbReference>
<feature type="signal peptide" evidence="2">
    <location>
        <begin position="1"/>
        <end position="23"/>
    </location>
</feature>
<accession>A0A1Q3E7K5</accession>
<feature type="region of interest" description="Disordered" evidence="1">
    <location>
        <begin position="28"/>
        <end position="52"/>
    </location>
</feature>
<dbReference type="EMBL" id="BDGU01000133">
    <property type="protein sequence ID" value="GAW03156.1"/>
    <property type="molecule type" value="Genomic_DNA"/>
</dbReference>
<protein>
    <submittedName>
        <fullName evidence="3">Uncharacterized protein</fullName>
    </submittedName>
</protein>
<reference evidence="3 4" key="2">
    <citation type="submission" date="2017-02" db="EMBL/GenBank/DDBJ databases">
        <title>A genome survey and senescence transcriptome analysis in Lentinula edodes.</title>
        <authorList>
            <person name="Sakamoto Y."/>
            <person name="Nakade K."/>
            <person name="Sato S."/>
            <person name="Yoshida Y."/>
            <person name="Miyazaki K."/>
            <person name="Natsume S."/>
            <person name="Konno N."/>
        </authorList>
    </citation>
    <scope>NUCLEOTIDE SEQUENCE [LARGE SCALE GENOMIC DNA]</scope>
    <source>
        <strain evidence="3 4">NBRC 111202</strain>
    </source>
</reference>
<name>A0A1Q3E7K5_LENED</name>
<feature type="chain" id="PRO_5012094665" evidence="2">
    <location>
        <begin position="24"/>
        <end position="109"/>
    </location>
</feature>
<evidence type="ECO:0000313" key="3">
    <source>
        <dbReference type="EMBL" id="GAW03156.1"/>
    </source>
</evidence>
<evidence type="ECO:0000256" key="2">
    <source>
        <dbReference type="SAM" id="SignalP"/>
    </source>
</evidence>
<sequence length="109" mass="12387">MHRIVRFFLAICLIFTVVTTIHAFPTTSSLHGPTARSPTVFRGRSYKNPRQDFDTCPRDILFNKASGLRRAQRFKATQKMRDEVLLRAVARDEGTHIVLADEHVSTSST</sequence>
<reference evidence="3 4" key="1">
    <citation type="submission" date="2016-08" db="EMBL/GenBank/DDBJ databases">
        <authorList>
            <consortium name="Lentinula edodes genome sequencing consortium"/>
            <person name="Sakamoto Y."/>
            <person name="Nakade K."/>
            <person name="Sato S."/>
            <person name="Yoshida Y."/>
            <person name="Miyazaki K."/>
            <person name="Natsume S."/>
            <person name="Konno N."/>
        </authorList>
    </citation>
    <scope>NUCLEOTIDE SEQUENCE [LARGE SCALE GENOMIC DNA]</scope>
    <source>
        <strain evidence="3 4">NBRC 111202</strain>
    </source>
</reference>
<evidence type="ECO:0000313" key="4">
    <source>
        <dbReference type="Proteomes" id="UP000188533"/>
    </source>
</evidence>
<gene>
    <name evidence="3" type="ORF">LENED_004857</name>
</gene>
<comment type="caution">
    <text evidence="3">The sequence shown here is derived from an EMBL/GenBank/DDBJ whole genome shotgun (WGS) entry which is preliminary data.</text>
</comment>
<keyword evidence="2" id="KW-0732">Signal</keyword>